<evidence type="ECO:0000256" key="1">
    <source>
        <dbReference type="SAM" id="MobiDB-lite"/>
    </source>
</evidence>
<evidence type="ECO:0000256" key="2">
    <source>
        <dbReference type="SAM" id="Phobius"/>
    </source>
</evidence>
<evidence type="ECO:0000313" key="3">
    <source>
        <dbReference type="EMBL" id="SCU90985.1"/>
    </source>
</evidence>
<protein>
    <submittedName>
        <fullName evidence="3">LADA_0F07448g1_1</fullName>
    </submittedName>
</protein>
<accession>A0A1G4JKI5</accession>
<reference evidence="3 4" key="1">
    <citation type="submission" date="2016-03" db="EMBL/GenBank/DDBJ databases">
        <authorList>
            <person name="Devillers H."/>
        </authorList>
    </citation>
    <scope>NUCLEOTIDE SEQUENCE [LARGE SCALE GENOMIC DNA]</scope>
    <source>
        <strain evidence="3">CBS 10888</strain>
    </source>
</reference>
<organism evidence="3 4">
    <name type="scientific">Lachancea dasiensis</name>
    <dbReference type="NCBI Taxonomy" id="1072105"/>
    <lineage>
        <taxon>Eukaryota</taxon>
        <taxon>Fungi</taxon>
        <taxon>Dikarya</taxon>
        <taxon>Ascomycota</taxon>
        <taxon>Saccharomycotina</taxon>
        <taxon>Saccharomycetes</taxon>
        <taxon>Saccharomycetales</taxon>
        <taxon>Saccharomycetaceae</taxon>
        <taxon>Lachancea</taxon>
    </lineage>
</organism>
<evidence type="ECO:0000313" key="4">
    <source>
        <dbReference type="Proteomes" id="UP000190274"/>
    </source>
</evidence>
<dbReference type="OrthoDB" id="4036311at2759"/>
<keyword evidence="2" id="KW-0472">Membrane</keyword>
<gene>
    <name evidence="3" type="ORF">LADA_0F07448G</name>
</gene>
<dbReference type="Proteomes" id="UP000190274">
    <property type="component" value="Chromosome F"/>
</dbReference>
<sequence length="362" mass="40806">MRATPPTSPYGQDLQKARYSYRHGDIPKQSFHYGRDAERHAMNGTDFTAAAMGKFSECLFQKKQAHKVTRPLSSKSDFSLHVEKNPRFESSSSLPGLSSPSSSHLAKSAHSAGARPIKSLRSDRDESKRLVNQFLNLEEEFPDKHDVEALNASQRSSISLNSQHESLSQQMFYDLKDTTALREPSLLCPQSTNGSPPTLATELSKFDCTIRHTLANLQAKESAMGQTMADLDCLYRDVLKTQEAMREIYSHVAEHELQTVRSSFDSENANSFIGKFTKTVSSCSEDLEVFERHIGKCKVELTDHKATVHKLETTIKLNEMLRDSQSSMRLLDRLREYKGIIVDFLALVLLLASVFTLRHVFT</sequence>
<proteinExistence type="predicted"/>
<dbReference type="AlphaFoldDB" id="A0A1G4JKI5"/>
<keyword evidence="4" id="KW-1185">Reference proteome</keyword>
<keyword evidence="2" id="KW-0812">Transmembrane</keyword>
<name>A0A1G4JKI5_9SACH</name>
<feature type="compositionally biased region" description="Low complexity" evidence="1">
    <location>
        <begin position="90"/>
        <end position="114"/>
    </location>
</feature>
<feature type="region of interest" description="Disordered" evidence="1">
    <location>
        <begin position="88"/>
        <end position="125"/>
    </location>
</feature>
<dbReference type="EMBL" id="LT598458">
    <property type="protein sequence ID" value="SCU90985.1"/>
    <property type="molecule type" value="Genomic_DNA"/>
</dbReference>
<feature type="transmembrane region" description="Helical" evidence="2">
    <location>
        <begin position="340"/>
        <end position="361"/>
    </location>
</feature>
<keyword evidence="2" id="KW-1133">Transmembrane helix</keyword>